<keyword evidence="4 6" id="KW-0472">Membrane</keyword>
<feature type="transmembrane region" description="Helical" evidence="6">
    <location>
        <begin position="97"/>
        <end position="124"/>
    </location>
</feature>
<dbReference type="GeneID" id="36590576"/>
<feature type="transmembrane region" description="Helical" evidence="6">
    <location>
        <begin position="23"/>
        <end position="44"/>
    </location>
</feature>
<dbReference type="InParanoid" id="A0A2J6TRQ6"/>
<dbReference type="PANTHER" id="PTHR33048:SF108">
    <property type="entry name" value="INTEGRAL MEMBRANE PROTEIN"/>
    <property type="match status" value="1"/>
</dbReference>
<evidence type="ECO:0000256" key="5">
    <source>
        <dbReference type="ARBA" id="ARBA00038359"/>
    </source>
</evidence>
<evidence type="ECO:0000259" key="7">
    <source>
        <dbReference type="Pfam" id="PF20684"/>
    </source>
</evidence>
<feature type="transmembrane region" description="Helical" evidence="6">
    <location>
        <begin position="230"/>
        <end position="253"/>
    </location>
</feature>
<comment type="similarity">
    <text evidence="5">Belongs to the SAT4 family.</text>
</comment>
<dbReference type="Pfam" id="PF20684">
    <property type="entry name" value="Fung_rhodopsin"/>
    <property type="match status" value="1"/>
</dbReference>
<evidence type="ECO:0000313" key="9">
    <source>
        <dbReference type="Proteomes" id="UP000235371"/>
    </source>
</evidence>
<evidence type="ECO:0000256" key="1">
    <source>
        <dbReference type="ARBA" id="ARBA00004141"/>
    </source>
</evidence>
<evidence type="ECO:0000256" key="3">
    <source>
        <dbReference type="ARBA" id="ARBA00022989"/>
    </source>
</evidence>
<dbReference type="AlphaFoldDB" id="A0A2J6TRQ6"/>
<organism evidence="8 9">
    <name type="scientific">Hyaloscypha bicolor E</name>
    <dbReference type="NCBI Taxonomy" id="1095630"/>
    <lineage>
        <taxon>Eukaryota</taxon>
        <taxon>Fungi</taxon>
        <taxon>Dikarya</taxon>
        <taxon>Ascomycota</taxon>
        <taxon>Pezizomycotina</taxon>
        <taxon>Leotiomycetes</taxon>
        <taxon>Helotiales</taxon>
        <taxon>Hyaloscyphaceae</taxon>
        <taxon>Hyaloscypha</taxon>
        <taxon>Hyaloscypha bicolor</taxon>
    </lineage>
</organism>
<accession>A0A2J6TRQ6</accession>
<feature type="transmembrane region" description="Helical" evidence="6">
    <location>
        <begin position="136"/>
        <end position="156"/>
    </location>
</feature>
<evidence type="ECO:0000256" key="4">
    <source>
        <dbReference type="ARBA" id="ARBA00023136"/>
    </source>
</evidence>
<gene>
    <name evidence="8" type="ORF">K444DRAFT_625245</name>
</gene>
<dbReference type="EMBL" id="KZ613746">
    <property type="protein sequence ID" value="PMD65703.1"/>
    <property type="molecule type" value="Genomic_DNA"/>
</dbReference>
<proteinExistence type="inferred from homology"/>
<feature type="transmembrane region" description="Helical" evidence="6">
    <location>
        <begin position="56"/>
        <end position="77"/>
    </location>
</feature>
<feature type="domain" description="Rhodopsin" evidence="7">
    <location>
        <begin position="40"/>
        <end position="298"/>
    </location>
</feature>
<dbReference type="OrthoDB" id="5331848at2759"/>
<dbReference type="GO" id="GO:0016020">
    <property type="term" value="C:membrane"/>
    <property type="evidence" value="ECO:0007669"/>
    <property type="project" value="UniProtKB-SubCell"/>
</dbReference>
<feature type="transmembrane region" description="Helical" evidence="6">
    <location>
        <begin position="176"/>
        <end position="198"/>
    </location>
</feature>
<keyword evidence="9" id="KW-1185">Reference proteome</keyword>
<dbReference type="RefSeq" id="XP_024742607.1">
    <property type="nucleotide sequence ID" value="XM_024882499.1"/>
</dbReference>
<sequence length="396" mass="43823">MASPPPGQPPDAAYLAQSRVPEILFGAIFPAAIATIFVLARFYSRAILMKNWGWDDSWILLSWLNGGVVLTVLSWVLTHYGAGRHAILLTLPDIEKLGFIGNVCRFLYTTCLFTTKIGMCALYLRLFVEQRDRMIVWVIIAYHTIFTIILFFLLVFRCTPFQANWILTTGSCQPYANSLYASAMLNIFGDITLIAFIIPKLCTSTFSSQYHPANQFHTATLKIGRRQRNILIGVMGMGVLVIIAAIVRLIRTIDELKSANNPGYDLTFASYDVMIWSSVELNMGLVCAAAPATRPLVRLLAPRLLPNESGGQLDNSAARRSNYADGTLESENSQPGDERFELGGWLKSGTGKSVSDQGYGNAELWDCGGLLKNETCVAVEGRRIDSDRGDGKDHNY</sequence>
<keyword evidence="3 6" id="KW-1133">Transmembrane helix</keyword>
<dbReference type="Proteomes" id="UP000235371">
    <property type="component" value="Unassembled WGS sequence"/>
</dbReference>
<reference evidence="8 9" key="1">
    <citation type="submission" date="2016-04" db="EMBL/GenBank/DDBJ databases">
        <title>A degradative enzymes factory behind the ericoid mycorrhizal symbiosis.</title>
        <authorList>
            <consortium name="DOE Joint Genome Institute"/>
            <person name="Martino E."/>
            <person name="Morin E."/>
            <person name="Grelet G."/>
            <person name="Kuo A."/>
            <person name="Kohler A."/>
            <person name="Daghino S."/>
            <person name="Barry K."/>
            <person name="Choi C."/>
            <person name="Cichocki N."/>
            <person name="Clum A."/>
            <person name="Copeland A."/>
            <person name="Hainaut M."/>
            <person name="Haridas S."/>
            <person name="Labutti K."/>
            <person name="Lindquist E."/>
            <person name="Lipzen A."/>
            <person name="Khouja H.-R."/>
            <person name="Murat C."/>
            <person name="Ohm R."/>
            <person name="Olson A."/>
            <person name="Spatafora J."/>
            <person name="Veneault-Fourrey C."/>
            <person name="Henrissat B."/>
            <person name="Grigoriev I."/>
            <person name="Martin F."/>
            <person name="Perotto S."/>
        </authorList>
    </citation>
    <scope>NUCLEOTIDE SEQUENCE [LARGE SCALE GENOMIC DNA]</scope>
    <source>
        <strain evidence="8 9">E</strain>
    </source>
</reference>
<dbReference type="PANTHER" id="PTHR33048">
    <property type="entry name" value="PTH11-LIKE INTEGRAL MEMBRANE PROTEIN (AFU_ORTHOLOGUE AFUA_5G11245)"/>
    <property type="match status" value="1"/>
</dbReference>
<comment type="subcellular location">
    <subcellularLocation>
        <location evidence="1">Membrane</location>
        <topology evidence="1">Multi-pass membrane protein</topology>
    </subcellularLocation>
</comment>
<dbReference type="InterPro" id="IPR049326">
    <property type="entry name" value="Rhodopsin_dom_fungi"/>
</dbReference>
<protein>
    <recommendedName>
        <fullName evidence="7">Rhodopsin domain-containing protein</fullName>
    </recommendedName>
</protein>
<dbReference type="InterPro" id="IPR052337">
    <property type="entry name" value="SAT4-like"/>
</dbReference>
<evidence type="ECO:0000256" key="6">
    <source>
        <dbReference type="SAM" id="Phobius"/>
    </source>
</evidence>
<evidence type="ECO:0000256" key="2">
    <source>
        <dbReference type="ARBA" id="ARBA00022692"/>
    </source>
</evidence>
<name>A0A2J6TRQ6_9HELO</name>
<keyword evidence="2 6" id="KW-0812">Transmembrane</keyword>
<evidence type="ECO:0000313" key="8">
    <source>
        <dbReference type="EMBL" id="PMD65703.1"/>
    </source>
</evidence>